<evidence type="ECO:0000256" key="3">
    <source>
        <dbReference type="ARBA" id="ARBA00022737"/>
    </source>
</evidence>
<keyword evidence="5" id="KW-0966">Cell projection</keyword>
<evidence type="ECO:0000256" key="5">
    <source>
        <dbReference type="ARBA" id="ARBA00023273"/>
    </source>
</evidence>
<keyword evidence="3" id="KW-0677">Repeat</keyword>
<evidence type="ECO:0000313" key="8">
    <source>
        <dbReference type="EMBL" id="CDJ51313.1"/>
    </source>
</evidence>
<proteinExistence type="predicted"/>
<dbReference type="EMBL" id="HG712732">
    <property type="protein sequence ID" value="CDJ51313.1"/>
    <property type="molecule type" value="Genomic_DNA"/>
</dbReference>
<dbReference type="PANTHER" id="PTHR12764:SF4">
    <property type="entry name" value="INTRAFLAGELLAR TRANSPORT PROTEIN 122 HOMOLOG"/>
    <property type="match status" value="1"/>
</dbReference>
<evidence type="ECO:0000256" key="6">
    <source>
        <dbReference type="SAM" id="MobiDB-lite"/>
    </source>
</evidence>
<reference evidence="8" key="1">
    <citation type="submission" date="2013-10" db="EMBL/GenBank/DDBJ databases">
        <title>Genomic analysis of the causative agents of coccidiosis in chickens.</title>
        <authorList>
            <person name="Reid A.J."/>
            <person name="Blake D."/>
            <person name="Billington K."/>
            <person name="Browne H."/>
            <person name="Dunn M."/>
            <person name="Hung S."/>
            <person name="Kawahara F."/>
            <person name="Miranda-Saavedra D."/>
            <person name="Mourier T."/>
            <person name="Nagra H."/>
            <person name="Otto T.D."/>
            <person name="Rawlings N."/>
            <person name="Sanchez A."/>
            <person name="Sanders M."/>
            <person name="Subramaniam C."/>
            <person name="Tay Y."/>
            <person name="Dear P."/>
            <person name="Doerig C."/>
            <person name="Gruber A."/>
            <person name="Parkinson J."/>
            <person name="Shirley M."/>
            <person name="Wan K.L."/>
            <person name="Berriman M."/>
            <person name="Tomley F."/>
            <person name="Pain A."/>
        </authorList>
    </citation>
    <scope>NUCLEOTIDE SEQUENCE [LARGE SCALE GENOMIC DNA]</scope>
    <source>
        <strain evidence="8">Houghton</strain>
    </source>
</reference>
<evidence type="ECO:0000313" key="9">
    <source>
        <dbReference type="Proteomes" id="UP000030750"/>
    </source>
</evidence>
<evidence type="ECO:0000256" key="2">
    <source>
        <dbReference type="ARBA" id="ARBA00022574"/>
    </source>
</evidence>
<dbReference type="Gene3D" id="2.130.10.10">
    <property type="entry name" value="YVTN repeat-like/Quinoprotein amine dehydrogenase"/>
    <property type="match status" value="2"/>
</dbReference>
<keyword evidence="4" id="KW-0969">Cilium</keyword>
<dbReference type="GO" id="GO:0097730">
    <property type="term" value="C:non-motile cilium"/>
    <property type="evidence" value="ECO:0007669"/>
    <property type="project" value="TreeGrafter"/>
</dbReference>
<dbReference type="OrthoDB" id="10255582at2759"/>
<dbReference type="GO" id="GO:0030991">
    <property type="term" value="C:intraciliary transport particle A"/>
    <property type="evidence" value="ECO:0007669"/>
    <property type="project" value="TreeGrafter"/>
</dbReference>
<feature type="compositionally biased region" description="Basic and acidic residues" evidence="6">
    <location>
        <begin position="785"/>
        <end position="796"/>
    </location>
</feature>
<dbReference type="InterPro" id="IPR015943">
    <property type="entry name" value="WD40/YVTN_repeat-like_dom_sf"/>
</dbReference>
<dbReference type="InterPro" id="IPR056152">
    <property type="entry name" value="Beta-prop_IFT122_2nd"/>
</dbReference>
<dbReference type="GO" id="GO:0061512">
    <property type="term" value="P:protein localization to cilium"/>
    <property type="evidence" value="ECO:0007669"/>
    <property type="project" value="TreeGrafter"/>
</dbReference>
<feature type="compositionally biased region" description="Low complexity" evidence="6">
    <location>
        <begin position="688"/>
        <end position="700"/>
    </location>
</feature>
<evidence type="ECO:0000256" key="1">
    <source>
        <dbReference type="ARBA" id="ARBA00004138"/>
    </source>
</evidence>
<sequence length="1390" mass="152989">MAFPVPSTISYHIAIRSYSICNALLSPLVRHAFLGGADRQIIVWSSTGEVSRQFTLSGSVQALAFNPQTQVLASGTTEELCLWHDDGSSELGEAEVSRLGSRASFVGSKSWGMSHSTRSSSSISNAIVVSLGLASSNSDIKSNQSSSNLQRCERIKKGSRICTLSWDGEGRRLATGQYNGLLAVNGREGTKLWSHQLDAPVWALAWRPSDCGKAAAQDSTLVACTFEPRVWLFDADAGTALRSTQLPYDPLQVEFAPEGEYFVLVGVDGGLSVWSSNGTCLQPLNFYAEKPEVTACCFLPSGLRIAFTTREGDLGVAHLRLPVVHGLYREVYARRTALCEVTVRNLLTDVTTTIQFDELVHKIAVYKLMLAVQLKECVIIAEVSSDDSGALEYREVQRLTGSFECSLMLLTAKSVVLCRGNTLKLHEIEGSVQRQWTLRASVRYIRVLGGLPGAETLLVGLKNGEALFVYVHQELPLPLLHHRVGIVCMDVSAERNRLAVIDEEKELTVYDIPRSLATQRQFCQGIVVGFLGPYAFCLYCREMLRLKVNHAASINQLIKEGNLGKAYSLACLGATRDEWKQLALECLQRGDLHLSRKSFQHQKDFRAISMLNHMQLELKLLDLSPARHQHVCKAYAYAYVQNFTAAADEWAAAGLPQRASEMFADLRRWTEARHWAKVAEQTQKDVSTSEATTKTTAQSSSKEEDNPEGDDKGTTKQRIDYPKQRRPNKPDLEQEYRKAATLYAATGQLQQACQIHAKIGETHSLVELIRSCRTREVGQSGQDQQKQKEGMEGGKESFEGCEASAALRCAAHAFEKSGHINFAKEALLILGDKVEFLELLMRTGRWEEALSRAEQDPEILHHVLVPWGHELFRRDQPELAIAAFRRAGREDLALKTEAALLEGAVAQKFYAQAAGRSWAIARAFANIATIVGVQRSHSAGVNACDEAVTNHESLCKNAIRKMPVCVYRFLVCYFRRLSEIYGTYFVLVRQASSVPPRAAMPPHATLRACAFLWSHALAPLGRAVYLKLAAAMDSNEPTPLPGNLQPQLRLNVSQSSLGTLPSWRLPPWWDDAQDALEAAEVQTHLRLCGIRVNRRVKGIRSFLVLRLMADAALQLGDYQIASGACKELRRLALKGPEYLERAELELKVKAAQASALIHNNLRGDCTALTRAVCGLCGAIVPLLTSEAVPLGADLSCGNCGNPVTIEFGTFAPITAIEFSTCDIAGSTKEHFGNPSSLPAKEIVSDELFLASARKGLLRLREAAPCNRERSFGPIEFEPPSISPDVLLQQPPEKVLRRTNSYLEGTSGSRTLRLLRLPQAEAEQAICGASIAEDAALPYPETLVTCSSCSHLFIHPPAHQPLLRGDMCTFCSTKGSLTPIIRCHALKFGER</sequence>
<feature type="domain" description="IFT122 second beta-propeller" evidence="7">
    <location>
        <begin position="325"/>
        <end position="551"/>
    </location>
</feature>
<dbReference type="SUPFAM" id="SSF50998">
    <property type="entry name" value="Quinoprotein alcohol dehydrogenase-like"/>
    <property type="match status" value="1"/>
</dbReference>
<keyword evidence="9" id="KW-1185">Reference proteome</keyword>
<gene>
    <name evidence="8" type="ORF">EBH_0000590</name>
</gene>
<feature type="compositionally biased region" description="Basic and acidic residues" evidence="6">
    <location>
        <begin position="701"/>
        <end position="733"/>
    </location>
</feature>
<dbReference type="PANTHER" id="PTHR12764">
    <property type="entry name" value="WD REPEAT DOMAIN-RELATED"/>
    <property type="match status" value="1"/>
</dbReference>
<dbReference type="Gene3D" id="1.25.40.470">
    <property type="match status" value="2"/>
</dbReference>
<organism evidence="8 9">
    <name type="scientific">Eimeria brunetti</name>
    <dbReference type="NCBI Taxonomy" id="51314"/>
    <lineage>
        <taxon>Eukaryota</taxon>
        <taxon>Sar</taxon>
        <taxon>Alveolata</taxon>
        <taxon>Apicomplexa</taxon>
        <taxon>Conoidasida</taxon>
        <taxon>Coccidia</taxon>
        <taxon>Eucoccidiorida</taxon>
        <taxon>Eimeriorina</taxon>
        <taxon>Eimeriidae</taxon>
        <taxon>Eimeria</taxon>
    </lineage>
</organism>
<dbReference type="Proteomes" id="UP000030750">
    <property type="component" value="Unassembled WGS sequence"/>
</dbReference>
<accession>U6LPW5</accession>
<comment type="subcellular location">
    <subcellularLocation>
        <location evidence="1">Cell projection</location>
        <location evidence="1">Cilium</location>
    </subcellularLocation>
</comment>
<dbReference type="InterPro" id="IPR039857">
    <property type="entry name" value="Ift122/121"/>
</dbReference>
<dbReference type="SMART" id="SM00320">
    <property type="entry name" value="WD40"/>
    <property type="match status" value="6"/>
</dbReference>
<dbReference type="InterPro" id="IPR001680">
    <property type="entry name" value="WD40_rpt"/>
</dbReference>
<dbReference type="InterPro" id="IPR011047">
    <property type="entry name" value="Quinoprotein_ADH-like_sf"/>
</dbReference>
<protein>
    <submittedName>
        <fullName evidence="8">WD-repeat protein, putative</fullName>
    </submittedName>
</protein>
<evidence type="ECO:0000259" key="7">
    <source>
        <dbReference type="Pfam" id="PF23377"/>
    </source>
</evidence>
<feature type="region of interest" description="Disordered" evidence="6">
    <location>
        <begin position="776"/>
        <end position="796"/>
    </location>
</feature>
<reference evidence="8" key="2">
    <citation type="submission" date="2013-10" db="EMBL/GenBank/DDBJ databases">
        <authorList>
            <person name="Aslett M."/>
        </authorList>
    </citation>
    <scope>NUCLEOTIDE SEQUENCE [LARGE SCALE GENOMIC DNA]</scope>
    <source>
        <strain evidence="8">Houghton</strain>
    </source>
</reference>
<dbReference type="GO" id="GO:1905515">
    <property type="term" value="P:non-motile cilium assembly"/>
    <property type="evidence" value="ECO:0007669"/>
    <property type="project" value="TreeGrafter"/>
</dbReference>
<dbReference type="GO" id="GO:0035721">
    <property type="term" value="P:intraciliary retrograde transport"/>
    <property type="evidence" value="ECO:0007669"/>
    <property type="project" value="TreeGrafter"/>
</dbReference>
<dbReference type="VEuPathDB" id="ToxoDB:EBH_0000590"/>
<keyword evidence="2" id="KW-0853">WD repeat</keyword>
<name>U6LPW5_9EIME</name>
<feature type="region of interest" description="Disordered" evidence="6">
    <location>
        <begin position="680"/>
        <end position="733"/>
    </location>
</feature>
<evidence type="ECO:0000256" key="4">
    <source>
        <dbReference type="ARBA" id="ARBA00023069"/>
    </source>
</evidence>
<dbReference type="Pfam" id="PF23377">
    <property type="entry name" value="Beta-prop_IFT122_2nd"/>
    <property type="match status" value="1"/>
</dbReference>